<evidence type="ECO:0000256" key="4">
    <source>
        <dbReference type="SAM" id="MobiDB-lite"/>
    </source>
</evidence>
<feature type="region of interest" description="Disordered" evidence="4">
    <location>
        <begin position="201"/>
        <end position="253"/>
    </location>
</feature>
<evidence type="ECO:0000313" key="6">
    <source>
        <dbReference type="Proteomes" id="UP001346149"/>
    </source>
</evidence>
<organism evidence="5 6">
    <name type="scientific">Trapa natans</name>
    <name type="common">Water chestnut</name>
    <dbReference type="NCBI Taxonomy" id="22666"/>
    <lineage>
        <taxon>Eukaryota</taxon>
        <taxon>Viridiplantae</taxon>
        <taxon>Streptophyta</taxon>
        <taxon>Embryophyta</taxon>
        <taxon>Tracheophyta</taxon>
        <taxon>Spermatophyta</taxon>
        <taxon>Magnoliopsida</taxon>
        <taxon>eudicotyledons</taxon>
        <taxon>Gunneridae</taxon>
        <taxon>Pentapetalae</taxon>
        <taxon>rosids</taxon>
        <taxon>malvids</taxon>
        <taxon>Myrtales</taxon>
        <taxon>Lythraceae</taxon>
        <taxon>Trapa</taxon>
    </lineage>
</organism>
<keyword evidence="6" id="KW-1185">Reference proteome</keyword>
<evidence type="ECO:0000313" key="5">
    <source>
        <dbReference type="EMBL" id="KAK4793302.1"/>
    </source>
</evidence>
<gene>
    <name evidence="5" type="ORF">SAY86_023737</name>
</gene>
<protein>
    <recommendedName>
        <fullName evidence="3">Protein TILLER ANGLE CONTROL 1</fullName>
    </recommendedName>
</protein>
<dbReference type="PANTHER" id="PTHR38366">
    <property type="entry name" value="NAD-DEPENDENT PROTEIN DEACETYLASE HST1-LIKE PROTEIN"/>
    <property type="match status" value="1"/>
</dbReference>
<dbReference type="InterPro" id="IPR044989">
    <property type="entry name" value="TAC1"/>
</dbReference>
<dbReference type="PANTHER" id="PTHR38366:SF1">
    <property type="entry name" value="PROTEIN TILLER ANGLE CONTROL 1"/>
    <property type="match status" value="1"/>
</dbReference>
<comment type="similarity">
    <text evidence="2">Belongs to the TAC family.</text>
</comment>
<accession>A0AAN7LVF3</accession>
<reference evidence="5 6" key="1">
    <citation type="journal article" date="2023" name="Hortic Res">
        <title>Pangenome of water caltrop reveals structural variations and asymmetric subgenome divergence after allopolyploidization.</title>
        <authorList>
            <person name="Zhang X."/>
            <person name="Chen Y."/>
            <person name="Wang L."/>
            <person name="Yuan Y."/>
            <person name="Fang M."/>
            <person name="Shi L."/>
            <person name="Lu R."/>
            <person name="Comes H.P."/>
            <person name="Ma Y."/>
            <person name="Chen Y."/>
            <person name="Huang G."/>
            <person name="Zhou Y."/>
            <person name="Zheng Z."/>
            <person name="Qiu Y."/>
        </authorList>
    </citation>
    <scope>NUCLEOTIDE SEQUENCE [LARGE SCALE GENOMIC DNA]</scope>
    <source>
        <strain evidence="5">F231</strain>
    </source>
</reference>
<evidence type="ECO:0000256" key="3">
    <source>
        <dbReference type="ARBA" id="ARBA00026138"/>
    </source>
</evidence>
<dbReference type="Proteomes" id="UP001346149">
    <property type="component" value="Unassembled WGS sequence"/>
</dbReference>
<evidence type="ECO:0000256" key="1">
    <source>
        <dbReference type="ARBA" id="ARBA00022604"/>
    </source>
</evidence>
<sequence length="314" mass="36053">MKIFSWVQRRLNPNQQLLKDDDFGRGVKKGDQWASGQGDKTLLEQVDGRLISWKDRILVIGTFGYDPLISQEQEQEREEVINHHGVVVSFSSAKITQDAIEEGDGHGCDSDDNDNHNDNGLTAHMECMNDDEELNPLIQEIRGNYIEKHRDNQMVAKATVFSPQMNSNYSYKRKSTLNQKRETKGERTTLADLFLADSKNTEVDESPRAVKSSGKNKKTTKELEEEDTSTNKLHTPHLFSKKFIPHKSHGSRPMTKLHKLMRKMLKTKIHPELGVRDSDRDNYAKLEQQAEDEATTDHHNDRINLLLNFQTQQS</sequence>
<keyword evidence="1" id="KW-0341">Growth regulation</keyword>
<dbReference type="GO" id="GO:0001763">
    <property type="term" value="P:morphogenesis of a branching structure"/>
    <property type="evidence" value="ECO:0007669"/>
    <property type="project" value="InterPro"/>
</dbReference>
<proteinExistence type="inferred from homology"/>
<dbReference type="EMBL" id="JAXQNO010000008">
    <property type="protein sequence ID" value="KAK4793302.1"/>
    <property type="molecule type" value="Genomic_DNA"/>
</dbReference>
<name>A0AAN7LVF3_TRANT</name>
<dbReference type="AlphaFoldDB" id="A0AAN7LVF3"/>
<feature type="compositionally biased region" description="Basic residues" evidence="4">
    <location>
        <begin position="239"/>
        <end position="253"/>
    </location>
</feature>
<evidence type="ECO:0000256" key="2">
    <source>
        <dbReference type="ARBA" id="ARBA00025796"/>
    </source>
</evidence>
<comment type="caution">
    <text evidence="5">The sequence shown here is derived from an EMBL/GenBank/DDBJ whole genome shotgun (WGS) entry which is preliminary data.</text>
</comment>